<feature type="non-terminal residue" evidence="5">
    <location>
        <position position="97"/>
    </location>
</feature>
<feature type="domain" description="Thymidylate kinase-like" evidence="4">
    <location>
        <begin position="8"/>
        <end position="97"/>
    </location>
</feature>
<evidence type="ECO:0000259" key="4">
    <source>
        <dbReference type="Pfam" id="PF02223"/>
    </source>
</evidence>
<keyword evidence="5" id="KW-0808">Transferase</keyword>
<evidence type="ECO:0000256" key="3">
    <source>
        <dbReference type="ARBA" id="ARBA00022840"/>
    </source>
</evidence>
<name>T0Y4L4_9ZZZZ</name>
<keyword evidence="3" id="KW-0067">ATP-binding</keyword>
<organism evidence="5">
    <name type="scientific">mine drainage metagenome</name>
    <dbReference type="NCBI Taxonomy" id="410659"/>
    <lineage>
        <taxon>unclassified sequences</taxon>
        <taxon>metagenomes</taxon>
        <taxon>ecological metagenomes</taxon>
    </lineage>
</organism>
<dbReference type="PANTHER" id="PTHR10344">
    <property type="entry name" value="THYMIDYLATE KINASE"/>
    <property type="match status" value="1"/>
</dbReference>
<dbReference type="GO" id="GO:0004798">
    <property type="term" value="F:dTMP kinase activity"/>
    <property type="evidence" value="ECO:0007669"/>
    <property type="project" value="TreeGrafter"/>
</dbReference>
<dbReference type="Pfam" id="PF02223">
    <property type="entry name" value="Thymidylate_kin"/>
    <property type="match status" value="1"/>
</dbReference>
<dbReference type="InterPro" id="IPR027417">
    <property type="entry name" value="P-loop_NTPase"/>
</dbReference>
<keyword evidence="5" id="KW-0418">Kinase</keyword>
<dbReference type="EC" id="2.7.4.-" evidence="5"/>
<dbReference type="GO" id="GO:0006233">
    <property type="term" value="P:dTDP biosynthetic process"/>
    <property type="evidence" value="ECO:0007669"/>
    <property type="project" value="TreeGrafter"/>
</dbReference>
<dbReference type="PANTHER" id="PTHR10344:SF4">
    <property type="entry name" value="UMP-CMP KINASE 2, MITOCHONDRIAL"/>
    <property type="match status" value="1"/>
</dbReference>
<evidence type="ECO:0000256" key="1">
    <source>
        <dbReference type="ARBA" id="ARBA00009776"/>
    </source>
</evidence>
<dbReference type="GO" id="GO:0005524">
    <property type="term" value="F:ATP binding"/>
    <property type="evidence" value="ECO:0007669"/>
    <property type="project" value="UniProtKB-KW"/>
</dbReference>
<gene>
    <name evidence="5" type="ORF">B1B_19418</name>
</gene>
<reference evidence="5" key="1">
    <citation type="submission" date="2013-08" db="EMBL/GenBank/DDBJ databases">
        <authorList>
            <person name="Mendez C."/>
            <person name="Richter M."/>
            <person name="Ferrer M."/>
            <person name="Sanchez J."/>
        </authorList>
    </citation>
    <scope>NUCLEOTIDE SEQUENCE</scope>
</reference>
<dbReference type="EMBL" id="AUZY01013041">
    <property type="protein sequence ID" value="EQD26872.1"/>
    <property type="molecule type" value="Genomic_DNA"/>
</dbReference>
<evidence type="ECO:0000313" key="5">
    <source>
        <dbReference type="EMBL" id="EQD26872.1"/>
    </source>
</evidence>
<dbReference type="GO" id="GO:0005737">
    <property type="term" value="C:cytoplasm"/>
    <property type="evidence" value="ECO:0007669"/>
    <property type="project" value="TreeGrafter"/>
</dbReference>
<sequence length="97" mass="11118">MPPVFAAIEGIDGSGKSTLVRLVQHKLEKAGKTVWVTAEPTPRMRKILADNPDSYDPVSLFLLFTYDRYHHQHDIAANMRDYDVVISDRYILSSYTY</sequence>
<dbReference type="AlphaFoldDB" id="T0Y4L4"/>
<dbReference type="Gene3D" id="3.40.50.300">
    <property type="entry name" value="P-loop containing nucleotide triphosphate hydrolases"/>
    <property type="match status" value="1"/>
</dbReference>
<dbReference type="GO" id="GO:0006227">
    <property type="term" value="P:dUDP biosynthetic process"/>
    <property type="evidence" value="ECO:0007669"/>
    <property type="project" value="TreeGrafter"/>
</dbReference>
<proteinExistence type="inferred from homology"/>
<dbReference type="CDD" id="cd01672">
    <property type="entry name" value="TMPK"/>
    <property type="match status" value="1"/>
</dbReference>
<comment type="similarity">
    <text evidence="1">Belongs to the thymidylate kinase family.</text>
</comment>
<dbReference type="GO" id="GO:0006235">
    <property type="term" value="P:dTTP biosynthetic process"/>
    <property type="evidence" value="ECO:0007669"/>
    <property type="project" value="TreeGrafter"/>
</dbReference>
<protein>
    <submittedName>
        <fullName evidence="5">Thymidylate kinase-like protein</fullName>
        <ecNumber evidence="5">2.7.4.-</ecNumber>
    </submittedName>
</protein>
<evidence type="ECO:0000256" key="2">
    <source>
        <dbReference type="ARBA" id="ARBA00022741"/>
    </source>
</evidence>
<reference evidence="5" key="2">
    <citation type="journal article" date="2014" name="ISME J.">
        <title>Microbial stratification in low pH oxic and suboxic macroscopic growths along an acid mine drainage.</title>
        <authorList>
            <person name="Mendez-Garcia C."/>
            <person name="Mesa V."/>
            <person name="Sprenger R.R."/>
            <person name="Richter M."/>
            <person name="Diez M.S."/>
            <person name="Solano J."/>
            <person name="Bargiela R."/>
            <person name="Golyshina O.V."/>
            <person name="Manteca A."/>
            <person name="Ramos J.L."/>
            <person name="Gallego J.R."/>
            <person name="Llorente I."/>
            <person name="Martins Dos Santos V.A."/>
            <person name="Jensen O.N."/>
            <person name="Pelaez A.I."/>
            <person name="Sanchez J."/>
            <person name="Ferrer M."/>
        </authorList>
    </citation>
    <scope>NUCLEOTIDE SEQUENCE</scope>
</reference>
<dbReference type="SUPFAM" id="SSF52540">
    <property type="entry name" value="P-loop containing nucleoside triphosphate hydrolases"/>
    <property type="match status" value="1"/>
</dbReference>
<dbReference type="InterPro" id="IPR039430">
    <property type="entry name" value="Thymidylate_kin-like_dom"/>
</dbReference>
<accession>T0Y4L4</accession>
<comment type="caution">
    <text evidence="5">The sequence shown here is derived from an EMBL/GenBank/DDBJ whole genome shotgun (WGS) entry which is preliminary data.</text>
</comment>
<keyword evidence="2" id="KW-0547">Nucleotide-binding</keyword>